<proteinExistence type="predicted"/>
<reference evidence="4 6" key="2">
    <citation type="submission" date="2016-10" db="EMBL/GenBank/DDBJ databases">
        <authorList>
            <person name="de Groot N.N."/>
        </authorList>
    </citation>
    <scope>NUCLEOTIDE SEQUENCE [LARGE SCALE GENOMIC DNA]</scope>
    <source>
        <strain evidence="4 6">Z-7982</strain>
    </source>
</reference>
<dbReference type="EMBL" id="RJJG01000003">
    <property type="protein sequence ID" value="RNI09747.1"/>
    <property type="molecule type" value="Genomic_DNA"/>
</dbReference>
<gene>
    <name evidence="2" type="ORF">BHR79_06645</name>
    <name evidence="3" type="ORF">EFE40_03600</name>
    <name evidence="4" type="ORF">SAMN04515625_1181</name>
</gene>
<feature type="transmembrane region" description="Helical" evidence="1">
    <location>
        <begin position="31"/>
        <end position="48"/>
    </location>
</feature>
<organism evidence="2 5">
    <name type="scientific">Methanohalophilus halophilus</name>
    <dbReference type="NCBI Taxonomy" id="2177"/>
    <lineage>
        <taxon>Archaea</taxon>
        <taxon>Methanobacteriati</taxon>
        <taxon>Methanobacteriota</taxon>
        <taxon>Stenosarchaea group</taxon>
        <taxon>Methanomicrobia</taxon>
        <taxon>Methanosarcinales</taxon>
        <taxon>Methanosarcinaceae</taxon>
        <taxon>Methanohalophilus</taxon>
    </lineage>
</organism>
<dbReference type="Proteomes" id="UP000198669">
    <property type="component" value="Unassembled WGS sequence"/>
</dbReference>
<evidence type="ECO:0000313" key="3">
    <source>
        <dbReference type="EMBL" id="RNI09747.1"/>
    </source>
</evidence>
<feature type="transmembrane region" description="Helical" evidence="1">
    <location>
        <begin position="153"/>
        <end position="172"/>
    </location>
</feature>
<dbReference type="EMBL" id="FNMU01000003">
    <property type="protein sequence ID" value="SDW55489.1"/>
    <property type="molecule type" value="Genomic_DNA"/>
</dbReference>
<keyword evidence="1" id="KW-1133">Transmembrane helix</keyword>
<dbReference type="RefSeq" id="WP_072561629.1">
    <property type="nucleotide sequence ID" value="NZ_CP017921.1"/>
</dbReference>
<dbReference type="Proteomes" id="UP000186879">
    <property type="component" value="Chromosome"/>
</dbReference>
<dbReference type="AlphaFoldDB" id="A0A1L3Q2T7"/>
<feature type="transmembrane region" description="Helical" evidence="1">
    <location>
        <begin position="123"/>
        <end position="141"/>
    </location>
</feature>
<dbReference type="GeneID" id="30583430"/>
<protein>
    <submittedName>
        <fullName evidence="3">DUF63 family protein</fullName>
    </submittedName>
    <submittedName>
        <fullName evidence="4">Uncharacterized membrane protein</fullName>
    </submittedName>
</protein>
<sequence length="283" mass="31876">MNTFTDKILQFVNKYYIEPIIYDSGYNPVNTLTWALILGACVFGVIKLLDRMKVEVDERFIFSIIPFILAGSSLRVLEDANVFSAPLKYLFITPNIYFVVFVVTLACLVVSKKLYDLDVVGDWKKTFAAAGGLWFLSNLYALLYFEDIVRPDALILILVIGTLVAFSIYGLARWQGIGLITDRLNFTILWAHLMDASSTFIGIDMLGYYEKHVVPAYLIDLTGTALVMYPLKLAIFIPVIYVLDSQFNDSEESISLRTFVKMVIIVLGLSPATRNTLRMALGI</sequence>
<dbReference type="KEGG" id="mhaz:BHR79_06645"/>
<keyword evidence="5" id="KW-1185">Reference proteome</keyword>
<reference evidence="2 5" key="1">
    <citation type="submission" date="2016-10" db="EMBL/GenBank/DDBJ databases">
        <title>Methanohalophilus halophilus.</title>
        <authorList>
            <person name="L'haridon S."/>
        </authorList>
    </citation>
    <scope>NUCLEOTIDE SEQUENCE [LARGE SCALE GENOMIC DNA]</scope>
    <source>
        <strain evidence="2 5">Z-7982</strain>
    </source>
</reference>
<dbReference type="InterPro" id="IPR002749">
    <property type="entry name" value="DUF63"/>
</dbReference>
<dbReference type="STRING" id="2177.BHR79_06645"/>
<evidence type="ECO:0000313" key="6">
    <source>
        <dbReference type="Proteomes" id="UP000198669"/>
    </source>
</evidence>
<dbReference type="Pfam" id="PF01889">
    <property type="entry name" value="DUF63"/>
    <property type="match status" value="1"/>
</dbReference>
<reference evidence="3 7" key="3">
    <citation type="submission" date="2018-10" db="EMBL/GenBank/DDBJ databases">
        <title>Cultivation of a novel Methanohalophilus strain from Kebrit Deep of the Red Sea and a genomic comparison of members of the genus Methanohalophilus.</title>
        <authorList>
            <person name="Guan Y."/>
            <person name="Ngugi D.K."/>
            <person name="Stingl U."/>
        </authorList>
    </citation>
    <scope>NUCLEOTIDE SEQUENCE [LARGE SCALE GENOMIC DNA]</scope>
    <source>
        <strain evidence="3 7">DSM 3094</strain>
    </source>
</reference>
<evidence type="ECO:0000313" key="7">
    <source>
        <dbReference type="Proteomes" id="UP000267921"/>
    </source>
</evidence>
<keyword evidence="1" id="KW-0472">Membrane</keyword>
<evidence type="ECO:0000256" key="1">
    <source>
        <dbReference type="SAM" id="Phobius"/>
    </source>
</evidence>
<evidence type="ECO:0000313" key="5">
    <source>
        <dbReference type="Proteomes" id="UP000186879"/>
    </source>
</evidence>
<dbReference type="PANTHER" id="PTHR40700">
    <property type="entry name" value="HYPOTHETICAL MEMBRANE PROTEIN, CONSERVED, DUF63 FAMILY"/>
    <property type="match status" value="1"/>
</dbReference>
<dbReference type="EMBL" id="CP017921">
    <property type="protein sequence ID" value="APH39194.1"/>
    <property type="molecule type" value="Genomic_DNA"/>
</dbReference>
<dbReference type="Proteomes" id="UP000267921">
    <property type="component" value="Unassembled WGS sequence"/>
</dbReference>
<feature type="transmembrane region" description="Helical" evidence="1">
    <location>
        <begin position="221"/>
        <end position="242"/>
    </location>
</feature>
<evidence type="ECO:0000313" key="4">
    <source>
        <dbReference type="EMBL" id="SDW55489.1"/>
    </source>
</evidence>
<dbReference type="OrthoDB" id="84937at2157"/>
<feature type="transmembrane region" description="Helical" evidence="1">
    <location>
        <begin position="60"/>
        <end position="77"/>
    </location>
</feature>
<feature type="transmembrane region" description="Helical" evidence="1">
    <location>
        <begin position="254"/>
        <end position="273"/>
    </location>
</feature>
<keyword evidence="1" id="KW-0812">Transmembrane</keyword>
<accession>A0A1L3Q2T7</accession>
<name>A0A1L3Q2T7_9EURY</name>
<dbReference type="PANTHER" id="PTHR40700:SF1">
    <property type="entry name" value="DUF63 DOMAIN-CONTAINING PROTEIN"/>
    <property type="match status" value="1"/>
</dbReference>
<feature type="transmembrane region" description="Helical" evidence="1">
    <location>
        <begin position="184"/>
        <end position="209"/>
    </location>
</feature>
<evidence type="ECO:0000313" key="2">
    <source>
        <dbReference type="EMBL" id="APH39194.1"/>
    </source>
</evidence>
<feature type="transmembrane region" description="Helical" evidence="1">
    <location>
        <begin position="89"/>
        <end position="111"/>
    </location>
</feature>